<name>A0ABP4MPB5_9ACTN</name>
<feature type="compositionally biased region" description="Pro residues" evidence="1">
    <location>
        <begin position="243"/>
        <end position="262"/>
    </location>
</feature>
<feature type="compositionally biased region" description="Polar residues" evidence="1">
    <location>
        <begin position="351"/>
        <end position="369"/>
    </location>
</feature>
<comment type="caution">
    <text evidence="2">The sequence shown here is derived from an EMBL/GenBank/DDBJ whole genome shotgun (WGS) entry which is preliminary data.</text>
</comment>
<evidence type="ECO:0000313" key="2">
    <source>
        <dbReference type="EMBL" id="GAA1548049.1"/>
    </source>
</evidence>
<feature type="compositionally biased region" description="Low complexity" evidence="1">
    <location>
        <begin position="188"/>
        <end position="199"/>
    </location>
</feature>
<feature type="compositionally biased region" description="Low complexity" evidence="1">
    <location>
        <begin position="217"/>
        <end position="226"/>
    </location>
</feature>
<dbReference type="RefSeq" id="WP_344181338.1">
    <property type="nucleotide sequence ID" value="NZ_BAAANC010000003.1"/>
</dbReference>
<evidence type="ECO:0008006" key="4">
    <source>
        <dbReference type="Google" id="ProtNLM"/>
    </source>
</evidence>
<organism evidence="2 3">
    <name type="scientific">Kribbella lupini</name>
    <dbReference type="NCBI Taxonomy" id="291602"/>
    <lineage>
        <taxon>Bacteria</taxon>
        <taxon>Bacillati</taxon>
        <taxon>Actinomycetota</taxon>
        <taxon>Actinomycetes</taxon>
        <taxon>Propionibacteriales</taxon>
        <taxon>Kribbellaceae</taxon>
        <taxon>Kribbella</taxon>
    </lineage>
</organism>
<proteinExistence type="predicted"/>
<feature type="compositionally biased region" description="Low complexity" evidence="1">
    <location>
        <begin position="312"/>
        <end position="346"/>
    </location>
</feature>
<feature type="compositionally biased region" description="Low complexity" evidence="1">
    <location>
        <begin position="370"/>
        <end position="397"/>
    </location>
</feature>
<sequence length="566" mass="58235">MWFFGLVVVVLIGAVAVVASGRWGAMSPAYDDRPDVSVPARQVLSSDDIATTRFAVALRGYRMDEVDGLLERLGREVAERDRRIADLERAVTPILHGPEGAGFTSRADYDLTDFDDTGYQKPILVGGDFPVAEPAAADQPAADQQAAADEQAAAHPEAAAGQQAAVDPQAAAPQPSAAEQASVVEQGAAARQPSAAAEPQSILDARLAAIEARKSAAEPQESAAEPTQTDALPQAGASDPTDTLPPQPEPGLPPEPVLPPEPEPVHPPEPEPVHPPEPEPVRPPEPEPTFPEPEPVLPPDPALPPQPENNRYADAADVPAAPYAAPASQQADPYAAPAADPTQAVPYADPASTTPSAQSTPYAQPTDTLSASPADAPAAVQADDAPADAPGAVQADPYEPPAAVQADPYEAPADGPAQADPHPAPQADPYSTSGEPAGAPGVGAGAYPIRQVDEYSPTLDQLGTQEPVAVPQAEAEPEAWFQHAPPPEDQQAEQLPLDGQPDGGRQAETDADVVEGVWRPATATAAANSGAGEDVPAENGEAGDSSEEAPRGRHSAAPDVVRRPGL</sequence>
<dbReference type="NCBIfam" id="TIGR03544">
    <property type="entry name" value="DivI1A_domain"/>
    <property type="match status" value="1"/>
</dbReference>
<feature type="compositionally biased region" description="Pro residues" evidence="1">
    <location>
        <begin position="286"/>
        <end position="307"/>
    </location>
</feature>
<dbReference type="Gene3D" id="6.10.250.660">
    <property type="match status" value="1"/>
</dbReference>
<feature type="compositionally biased region" description="Low complexity" evidence="1">
    <location>
        <begin position="465"/>
        <end position="474"/>
    </location>
</feature>
<reference evidence="3" key="1">
    <citation type="journal article" date="2019" name="Int. J. Syst. Evol. Microbiol.">
        <title>The Global Catalogue of Microorganisms (GCM) 10K type strain sequencing project: providing services to taxonomists for standard genome sequencing and annotation.</title>
        <authorList>
            <consortium name="The Broad Institute Genomics Platform"/>
            <consortium name="The Broad Institute Genome Sequencing Center for Infectious Disease"/>
            <person name="Wu L."/>
            <person name="Ma J."/>
        </authorList>
    </citation>
    <scope>NUCLEOTIDE SEQUENCE [LARGE SCALE GENOMIC DNA]</scope>
    <source>
        <strain evidence="3">JCM 14303</strain>
    </source>
</reference>
<dbReference type="Proteomes" id="UP001500363">
    <property type="component" value="Unassembled WGS sequence"/>
</dbReference>
<accession>A0ABP4MPB5</accession>
<keyword evidence="3" id="KW-1185">Reference proteome</keyword>
<protein>
    <recommendedName>
        <fullName evidence="4">DivIVA domain-containing protein</fullName>
    </recommendedName>
</protein>
<evidence type="ECO:0000313" key="3">
    <source>
        <dbReference type="Proteomes" id="UP001500363"/>
    </source>
</evidence>
<evidence type="ECO:0000256" key="1">
    <source>
        <dbReference type="SAM" id="MobiDB-lite"/>
    </source>
</evidence>
<feature type="compositionally biased region" description="Low complexity" evidence="1">
    <location>
        <begin position="411"/>
        <end position="429"/>
    </location>
</feature>
<feature type="region of interest" description="Disordered" evidence="1">
    <location>
        <begin position="213"/>
        <end position="566"/>
    </location>
</feature>
<dbReference type="InterPro" id="IPR019933">
    <property type="entry name" value="DivIVA_domain"/>
</dbReference>
<feature type="region of interest" description="Disordered" evidence="1">
    <location>
        <begin position="136"/>
        <end position="199"/>
    </location>
</feature>
<feature type="compositionally biased region" description="Low complexity" evidence="1">
    <location>
        <begin position="136"/>
        <end position="181"/>
    </location>
</feature>
<feature type="compositionally biased region" description="Basic and acidic residues" evidence="1">
    <location>
        <begin position="263"/>
        <end position="285"/>
    </location>
</feature>
<gene>
    <name evidence="2" type="ORF">GCM10009741_59740</name>
</gene>
<dbReference type="EMBL" id="BAAANC010000003">
    <property type="protein sequence ID" value="GAA1548049.1"/>
    <property type="molecule type" value="Genomic_DNA"/>
</dbReference>